<dbReference type="EMBL" id="WNYA01000009">
    <property type="protein sequence ID" value="KAG8555937.1"/>
    <property type="molecule type" value="Genomic_DNA"/>
</dbReference>
<evidence type="ECO:0000256" key="4">
    <source>
        <dbReference type="ARBA" id="ARBA00022448"/>
    </source>
</evidence>
<dbReference type="CDD" id="cd09628">
    <property type="entry name" value="DOMON_SDR_2_like"/>
    <property type="match status" value="1"/>
</dbReference>
<evidence type="ECO:0000259" key="14">
    <source>
        <dbReference type="PROSITE" id="PS50939"/>
    </source>
</evidence>
<evidence type="ECO:0000313" key="16">
    <source>
        <dbReference type="EMBL" id="KAG8555937.1"/>
    </source>
</evidence>
<dbReference type="InterPro" id="IPR006593">
    <property type="entry name" value="Cyt_b561/ferric_Rdtase_TM"/>
</dbReference>
<evidence type="ECO:0008006" key="18">
    <source>
        <dbReference type="Google" id="ProtNLM"/>
    </source>
</evidence>
<feature type="transmembrane region" description="Helical" evidence="11">
    <location>
        <begin position="521"/>
        <end position="542"/>
    </location>
</feature>
<dbReference type="InterPro" id="IPR042307">
    <property type="entry name" value="Reeler_sf"/>
</dbReference>
<dbReference type="CDD" id="cd08760">
    <property type="entry name" value="Cyt_b561_FRRS1_like"/>
    <property type="match status" value="1"/>
</dbReference>
<evidence type="ECO:0000256" key="6">
    <source>
        <dbReference type="ARBA" id="ARBA00022982"/>
    </source>
</evidence>
<dbReference type="PROSITE" id="PS51019">
    <property type="entry name" value="REELIN"/>
    <property type="match status" value="1"/>
</dbReference>
<dbReference type="InterPro" id="IPR002861">
    <property type="entry name" value="Reeler_dom"/>
</dbReference>
<dbReference type="InterPro" id="IPR005018">
    <property type="entry name" value="DOMON_domain"/>
</dbReference>
<evidence type="ECO:0000256" key="12">
    <source>
        <dbReference type="SAM" id="SignalP"/>
    </source>
</evidence>
<feature type="signal peptide" evidence="12">
    <location>
        <begin position="1"/>
        <end position="19"/>
    </location>
</feature>
<evidence type="ECO:0000256" key="1">
    <source>
        <dbReference type="ARBA" id="ARBA00001970"/>
    </source>
</evidence>
<dbReference type="SMART" id="SM00665">
    <property type="entry name" value="B561"/>
    <property type="match status" value="1"/>
</dbReference>
<evidence type="ECO:0000256" key="9">
    <source>
        <dbReference type="ARBA" id="ARBA00023136"/>
    </source>
</evidence>
<name>A0AAV7A3S9_ENGPU</name>
<feature type="transmembrane region" description="Helical" evidence="11">
    <location>
        <begin position="483"/>
        <end position="501"/>
    </location>
</feature>
<keyword evidence="5 11" id="KW-0812">Transmembrane</keyword>
<dbReference type="Gene3D" id="1.20.120.1770">
    <property type="match status" value="1"/>
</dbReference>
<dbReference type="GO" id="GO:0016020">
    <property type="term" value="C:membrane"/>
    <property type="evidence" value="ECO:0007669"/>
    <property type="project" value="UniProtKB-SubCell"/>
</dbReference>
<evidence type="ECO:0000313" key="17">
    <source>
        <dbReference type="Proteomes" id="UP000824782"/>
    </source>
</evidence>
<keyword evidence="12" id="KW-0732">Signal</keyword>
<feature type="transmembrane region" description="Helical" evidence="11">
    <location>
        <begin position="416"/>
        <end position="437"/>
    </location>
</feature>
<dbReference type="Gene3D" id="2.60.40.4060">
    <property type="entry name" value="Reeler domain"/>
    <property type="match status" value="1"/>
</dbReference>
<dbReference type="InterPro" id="IPR051237">
    <property type="entry name" value="Ferric-chelate_Red/DefProt"/>
</dbReference>
<sequence length="546" mass="58360">MGRFMTLLICLGCLGIALGYPDGKISVACDSMLPSHGGNVAQTSVAPYIITVSNTSFIPGDKITVTIKSNSPSTTFEGFLLQARLFGGDGIAGTFTTTDSNAQILPCGAQARAAVSHNSKVSKTSITALWTASQEAGPVRFRATVLNSFSNFWIGVESDTIVALKMSNATCGSQKFCLTDPTNCSPSDNTCYFMSSSPVSTNGYVFEMSGPTPGYVAIGFSDDNKMGNDDVFICTKNSSGNILVQHGYNTGTVAPTMRNVSSAGSIVSSYKNGVLKCSFITSSNSSTLQRASGSSSYYVFLVSGPSNADGKIQKHTKVVISSHKVDLSTTTSVTTSNSGTSSVVLGHGSLMLIAWMTTGSIGMIMARYMKSAAGKPFLGKAAWFQVHFFLMILTVILTMIAFIMVFVNVAGWSGGVHPVLGCIVMILSFFQPFAALFRPDPKHERRFIFNFGHGINAFVIKVLAVAAIFLGLILVDISPNQWMPKVMGGFYAWEVLFYIILETNMHLKTKDIYKNDYKIEIVALAIFICGNLAFLVALLVGIGQSA</sequence>
<keyword evidence="8" id="KW-0408">Iron</keyword>
<dbReference type="PROSITE" id="PS50939">
    <property type="entry name" value="CYTOCHROME_B561"/>
    <property type="match status" value="1"/>
</dbReference>
<evidence type="ECO:0000259" key="13">
    <source>
        <dbReference type="PROSITE" id="PS50836"/>
    </source>
</evidence>
<proteinExistence type="inferred from homology"/>
<feature type="transmembrane region" description="Helical" evidence="11">
    <location>
        <begin position="458"/>
        <end position="477"/>
    </location>
</feature>
<dbReference type="Pfam" id="PF02014">
    <property type="entry name" value="Reeler"/>
    <property type="match status" value="1"/>
</dbReference>
<feature type="domain" description="Cytochrome b561" evidence="14">
    <location>
        <begin position="309"/>
        <end position="510"/>
    </location>
</feature>
<keyword evidence="9 11" id="KW-0472">Membrane</keyword>
<dbReference type="PANTHER" id="PTHR45828">
    <property type="entry name" value="CYTOCHROME B561/FERRIC REDUCTASE TRANSMEMBRANE"/>
    <property type="match status" value="1"/>
</dbReference>
<gene>
    <name evidence="16" type="ORF">GDO81_017867</name>
</gene>
<dbReference type="Pfam" id="PF03351">
    <property type="entry name" value="DOMON"/>
    <property type="match status" value="1"/>
</dbReference>
<dbReference type="CDD" id="cd08544">
    <property type="entry name" value="Reeler"/>
    <property type="match status" value="1"/>
</dbReference>
<feature type="chain" id="PRO_5043652978" description="Ferric-chelate reductase 1" evidence="12">
    <location>
        <begin position="20"/>
        <end position="546"/>
    </location>
</feature>
<comment type="cofactor">
    <cofactor evidence="1">
        <name>heme b</name>
        <dbReference type="ChEBI" id="CHEBI:60344"/>
    </cofactor>
</comment>
<evidence type="ECO:0000256" key="10">
    <source>
        <dbReference type="ARBA" id="ARBA00023180"/>
    </source>
</evidence>
<accession>A0AAV7A3S9</accession>
<keyword evidence="10" id="KW-0325">Glycoprotein</keyword>
<comment type="caution">
    <text evidence="16">The sequence shown here is derived from an EMBL/GenBank/DDBJ whole genome shotgun (WGS) entry which is preliminary data.</text>
</comment>
<feature type="transmembrane region" description="Helical" evidence="11">
    <location>
        <begin position="386"/>
        <end position="410"/>
    </location>
</feature>
<organism evidence="16 17">
    <name type="scientific">Engystomops pustulosus</name>
    <name type="common">Tungara frog</name>
    <name type="synonym">Physalaemus pustulosus</name>
    <dbReference type="NCBI Taxonomy" id="76066"/>
    <lineage>
        <taxon>Eukaryota</taxon>
        <taxon>Metazoa</taxon>
        <taxon>Chordata</taxon>
        <taxon>Craniata</taxon>
        <taxon>Vertebrata</taxon>
        <taxon>Euteleostomi</taxon>
        <taxon>Amphibia</taxon>
        <taxon>Batrachia</taxon>
        <taxon>Anura</taxon>
        <taxon>Neobatrachia</taxon>
        <taxon>Hyloidea</taxon>
        <taxon>Leptodactylidae</taxon>
        <taxon>Leiuperinae</taxon>
        <taxon>Engystomops</taxon>
    </lineage>
</organism>
<dbReference type="Proteomes" id="UP000824782">
    <property type="component" value="Unassembled WGS sequence"/>
</dbReference>
<evidence type="ECO:0000256" key="3">
    <source>
        <dbReference type="ARBA" id="ARBA00009195"/>
    </source>
</evidence>
<dbReference type="PROSITE" id="PS50836">
    <property type="entry name" value="DOMON"/>
    <property type="match status" value="1"/>
</dbReference>
<protein>
    <recommendedName>
        <fullName evidence="18">Ferric-chelate reductase 1</fullName>
    </recommendedName>
</protein>
<keyword evidence="6" id="KW-0249">Electron transport</keyword>
<evidence type="ECO:0000256" key="5">
    <source>
        <dbReference type="ARBA" id="ARBA00022692"/>
    </source>
</evidence>
<feature type="transmembrane region" description="Helical" evidence="11">
    <location>
        <begin position="344"/>
        <end position="366"/>
    </location>
</feature>
<evidence type="ECO:0000256" key="7">
    <source>
        <dbReference type="ARBA" id="ARBA00022989"/>
    </source>
</evidence>
<reference evidence="16" key="1">
    <citation type="thesis" date="2020" institute="ProQuest LLC" country="789 East Eisenhower Parkway, Ann Arbor, MI, USA">
        <title>Comparative Genomics and Chromosome Evolution.</title>
        <authorList>
            <person name="Mudd A.B."/>
        </authorList>
    </citation>
    <scope>NUCLEOTIDE SEQUENCE</scope>
    <source>
        <strain evidence="16">237g6f4</strain>
        <tissue evidence="16">Blood</tissue>
    </source>
</reference>
<evidence type="ECO:0000256" key="8">
    <source>
        <dbReference type="ARBA" id="ARBA00023004"/>
    </source>
</evidence>
<dbReference type="AlphaFoldDB" id="A0AAV7A3S9"/>
<dbReference type="SMART" id="SM00664">
    <property type="entry name" value="DoH"/>
    <property type="match status" value="1"/>
</dbReference>
<evidence type="ECO:0000259" key="15">
    <source>
        <dbReference type="PROSITE" id="PS51019"/>
    </source>
</evidence>
<comment type="similarity">
    <text evidence="3">Belongs to the FRRS1 family.</text>
</comment>
<feature type="domain" description="DOMON" evidence="13">
    <location>
        <begin position="187"/>
        <end position="304"/>
    </location>
</feature>
<keyword evidence="7 11" id="KW-1133">Transmembrane helix</keyword>
<feature type="domain" description="Reelin" evidence="15">
    <location>
        <begin position="14"/>
        <end position="176"/>
    </location>
</feature>
<keyword evidence="17" id="KW-1185">Reference proteome</keyword>
<dbReference type="PANTHER" id="PTHR45828:SF43">
    <property type="entry name" value="REELIN DOMAIN-CONTAINING PROTEIN"/>
    <property type="match status" value="1"/>
</dbReference>
<keyword evidence="4" id="KW-0813">Transport</keyword>
<evidence type="ECO:0000256" key="11">
    <source>
        <dbReference type="SAM" id="Phobius"/>
    </source>
</evidence>
<evidence type="ECO:0000256" key="2">
    <source>
        <dbReference type="ARBA" id="ARBA00004141"/>
    </source>
</evidence>
<comment type="subcellular location">
    <subcellularLocation>
        <location evidence="2">Membrane</location>
        <topology evidence="2">Multi-pass membrane protein</topology>
    </subcellularLocation>
</comment>